<feature type="non-terminal residue" evidence="4">
    <location>
        <position position="1"/>
    </location>
</feature>
<keyword evidence="5" id="KW-1185">Reference proteome</keyword>
<feature type="chain" id="PRO_5043663632" description="ShKT domain-containing protein" evidence="2">
    <location>
        <begin position="20"/>
        <end position="76"/>
    </location>
</feature>
<protein>
    <recommendedName>
        <fullName evidence="3">ShKT domain-containing protein</fullName>
    </recommendedName>
</protein>
<dbReference type="Pfam" id="PF01549">
    <property type="entry name" value="ShK"/>
    <property type="match status" value="1"/>
</dbReference>
<name>A0AAV5T4G6_9BILA</name>
<evidence type="ECO:0000259" key="3">
    <source>
        <dbReference type="PROSITE" id="PS51670"/>
    </source>
</evidence>
<dbReference type="PANTHER" id="PTHR46707">
    <property type="entry name" value="PROTEIN CBG07468"/>
    <property type="match status" value="1"/>
</dbReference>
<gene>
    <name evidence="4" type="ORF">PENTCL1PPCAC_9908</name>
</gene>
<dbReference type="Gene3D" id="1.10.10.1940">
    <property type="match status" value="1"/>
</dbReference>
<organism evidence="4 5">
    <name type="scientific">Pristionchus entomophagus</name>
    <dbReference type="NCBI Taxonomy" id="358040"/>
    <lineage>
        <taxon>Eukaryota</taxon>
        <taxon>Metazoa</taxon>
        <taxon>Ecdysozoa</taxon>
        <taxon>Nematoda</taxon>
        <taxon>Chromadorea</taxon>
        <taxon>Rhabditida</taxon>
        <taxon>Rhabditina</taxon>
        <taxon>Diplogasteromorpha</taxon>
        <taxon>Diplogasteroidea</taxon>
        <taxon>Neodiplogasteridae</taxon>
        <taxon>Pristionchus</taxon>
    </lineage>
</organism>
<accession>A0AAV5T4G6</accession>
<comment type="caution">
    <text evidence="1">Lacks conserved residue(s) required for the propagation of feature annotation.</text>
</comment>
<proteinExistence type="predicted"/>
<comment type="caution">
    <text evidence="4">The sequence shown here is derived from an EMBL/GenBank/DDBJ whole genome shotgun (WGS) entry which is preliminary data.</text>
</comment>
<dbReference type="Proteomes" id="UP001432027">
    <property type="component" value="Unassembled WGS sequence"/>
</dbReference>
<dbReference type="InterPro" id="IPR003582">
    <property type="entry name" value="ShKT_dom"/>
</dbReference>
<evidence type="ECO:0000313" key="5">
    <source>
        <dbReference type="Proteomes" id="UP001432027"/>
    </source>
</evidence>
<feature type="domain" description="ShKT" evidence="3">
    <location>
        <begin position="17"/>
        <end position="53"/>
    </location>
</feature>
<dbReference type="EMBL" id="BTSX01000003">
    <property type="protein sequence ID" value="GMS87733.1"/>
    <property type="molecule type" value="Genomic_DNA"/>
</dbReference>
<sequence>AVLLPLAALVSIAAPHCTGSDHQSCGSWKRKSYCSNNDVETVKLYCGVTCGLCTTSGHQTELGGGDTLADCEDANT</sequence>
<reference evidence="4" key="1">
    <citation type="submission" date="2023-10" db="EMBL/GenBank/DDBJ databases">
        <title>Genome assembly of Pristionchus species.</title>
        <authorList>
            <person name="Yoshida K."/>
            <person name="Sommer R.J."/>
        </authorList>
    </citation>
    <scope>NUCLEOTIDE SEQUENCE</scope>
    <source>
        <strain evidence="4">RS0144</strain>
    </source>
</reference>
<dbReference type="PANTHER" id="PTHR46707:SF1">
    <property type="entry name" value="COEXPRESSED WITH POLYCYSTINS-RELATED"/>
    <property type="match status" value="1"/>
</dbReference>
<evidence type="ECO:0000256" key="2">
    <source>
        <dbReference type="SAM" id="SignalP"/>
    </source>
</evidence>
<dbReference type="PROSITE" id="PS51670">
    <property type="entry name" value="SHKT"/>
    <property type="match status" value="1"/>
</dbReference>
<feature type="signal peptide" evidence="2">
    <location>
        <begin position="1"/>
        <end position="19"/>
    </location>
</feature>
<keyword evidence="2" id="KW-0732">Signal</keyword>
<dbReference type="SMART" id="SM00254">
    <property type="entry name" value="ShKT"/>
    <property type="match status" value="1"/>
</dbReference>
<feature type="non-terminal residue" evidence="4">
    <location>
        <position position="76"/>
    </location>
</feature>
<evidence type="ECO:0000256" key="1">
    <source>
        <dbReference type="PROSITE-ProRule" id="PRU01005"/>
    </source>
</evidence>
<dbReference type="AlphaFoldDB" id="A0AAV5T4G6"/>
<evidence type="ECO:0000313" key="4">
    <source>
        <dbReference type="EMBL" id="GMS87733.1"/>
    </source>
</evidence>